<protein>
    <submittedName>
        <fullName evidence="2">Uncharacterized protein</fullName>
    </submittedName>
</protein>
<proteinExistence type="predicted"/>
<dbReference type="EMBL" id="MU863915">
    <property type="protein sequence ID" value="KAK4200736.1"/>
    <property type="molecule type" value="Genomic_DNA"/>
</dbReference>
<dbReference type="AlphaFoldDB" id="A0AAN7ATN1"/>
<dbReference type="Proteomes" id="UP001303160">
    <property type="component" value="Unassembled WGS sequence"/>
</dbReference>
<keyword evidence="3" id="KW-1185">Reference proteome</keyword>
<reference evidence="2" key="1">
    <citation type="journal article" date="2023" name="Mol. Phylogenet. Evol.">
        <title>Genome-scale phylogeny and comparative genomics of the fungal order Sordariales.</title>
        <authorList>
            <person name="Hensen N."/>
            <person name="Bonometti L."/>
            <person name="Westerberg I."/>
            <person name="Brannstrom I.O."/>
            <person name="Guillou S."/>
            <person name="Cros-Aarteil S."/>
            <person name="Calhoun S."/>
            <person name="Haridas S."/>
            <person name="Kuo A."/>
            <person name="Mondo S."/>
            <person name="Pangilinan J."/>
            <person name="Riley R."/>
            <person name="LaButti K."/>
            <person name="Andreopoulos B."/>
            <person name="Lipzen A."/>
            <person name="Chen C."/>
            <person name="Yan M."/>
            <person name="Daum C."/>
            <person name="Ng V."/>
            <person name="Clum A."/>
            <person name="Steindorff A."/>
            <person name="Ohm R.A."/>
            <person name="Martin F."/>
            <person name="Silar P."/>
            <person name="Natvig D.O."/>
            <person name="Lalanne C."/>
            <person name="Gautier V."/>
            <person name="Ament-Velasquez S.L."/>
            <person name="Kruys A."/>
            <person name="Hutchinson M.I."/>
            <person name="Powell A.J."/>
            <person name="Barry K."/>
            <person name="Miller A.N."/>
            <person name="Grigoriev I.V."/>
            <person name="Debuchy R."/>
            <person name="Gladieux P."/>
            <person name="Hiltunen Thoren M."/>
            <person name="Johannesson H."/>
        </authorList>
    </citation>
    <scope>NUCLEOTIDE SEQUENCE</scope>
    <source>
        <strain evidence="2">CBS 315.58</strain>
    </source>
</reference>
<evidence type="ECO:0000313" key="2">
    <source>
        <dbReference type="EMBL" id="KAK4200736.1"/>
    </source>
</evidence>
<comment type="caution">
    <text evidence="2">The sequence shown here is derived from an EMBL/GenBank/DDBJ whole genome shotgun (WGS) entry which is preliminary data.</text>
</comment>
<organism evidence="2 3">
    <name type="scientific">Triangularia verruculosa</name>
    <dbReference type="NCBI Taxonomy" id="2587418"/>
    <lineage>
        <taxon>Eukaryota</taxon>
        <taxon>Fungi</taxon>
        <taxon>Dikarya</taxon>
        <taxon>Ascomycota</taxon>
        <taxon>Pezizomycotina</taxon>
        <taxon>Sordariomycetes</taxon>
        <taxon>Sordariomycetidae</taxon>
        <taxon>Sordariales</taxon>
        <taxon>Podosporaceae</taxon>
        <taxon>Triangularia</taxon>
    </lineage>
</organism>
<gene>
    <name evidence="2" type="ORF">QBC40DRAFT_279336</name>
</gene>
<evidence type="ECO:0000256" key="1">
    <source>
        <dbReference type="SAM" id="MobiDB-lite"/>
    </source>
</evidence>
<reference evidence="2" key="2">
    <citation type="submission" date="2023-05" db="EMBL/GenBank/DDBJ databases">
        <authorList>
            <consortium name="Lawrence Berkeley National Laboratory"/>
            <person name="Steindorff A."/>
            <person name="Hensen N."/>
            <person name="Bonometti L."/>
            <person name="Westerberg I."/>
            <person name="Brannstrom I.O."/>
            <person name="Guillou S."/>
            <person name="Cros-Aarteil S."/>
            <person name="Calhoun S."/>
            <person name="Haridas S."/>
            <person name="Kuo A."/>
            <person name="Mondo S."/>
            <person name="Pangilinan J."/>
            <person name="Riley R."/>
            <person name="Labutti K."/>
            <person name="Andreopoulos B."/>
            <person name="Lipzen A."/>
            <person name="Chen C."/>
            <person name="Yanf M."/>
            <person name="Daum C."/>
            <person name="Ng V."/>
            <person name="Clum A."/>
            <person name="Ohm R."/>
            <person name="Martin F."/>
            <person name="Silar P."/>
            <person name="Natvig D."/>
            <person name="Lalanne C."/>
            <person name="Gautier V."/>
            <person name="Ament-Velasquez S.L."/>
            <person name="Kruys A."/>
            <person name="Hutchinson M.I."/>
            <person name="Powell A.J."/>
            <person name="Barry K."/>
            <person name="Miller A.N."/>
            <person name="Grigoriev I.V."/>
            <person name="Debuchy R."/>
            <person name="Gladieux P."/>
            <person name="Thoren M.H."/>
            <person name="Johannesson H."/>
        </authorList>
    </citation>
    <scope>NUCLEOTIDE SEQUENCE</scope>
    <source>
        <strain evidence="2">CBS 315.58</strain>
    </source>
</reference>
<feature type="region of interest" description="Disordered" evidence="1">
    <location>
        <begin position="16"/>
        <end position="72"/>
    </location>
</feature>
<evidence type="ECO:0000313" key="3">
    <source>
        <dbReference type="Proteomes" id="UP001303160"/>
    </source>
</evidence>
<feature type="compositionally biased region" description="Polar residues" evidence="1">
    <location>
        <begin position="18"/>
        <end position="49"/>
    </location>
</feature>
<sequence length="115" mass="13014">MFRISQRIAVLSRLPKLSFQSIPSSHTPQTRSIQQQHHQNKTQAPSQSAADRKSPKPQESATQLKKKKTLREMDEELRLKMEGLSGDGGASGVEYEDGKAVSMKRGVRDNMFRYI</sequence>
<accession>A0AAN7ATN1</accession>
<name>A0AAN7ATN1_9PEZI</name>